<dbReference type="InterPro" id="IPR027417">
    <property type="entry name" value="P-loop_NTPase"/>
</dbReference>
<feature type="transmembrane region" description="Helical" evidence="7">
    <location>
        <begin position="135"/>
        <end position="155"/>
    </location>
</feature>
<comment type="subcellular location">
    <subcellularLocation>
        <location evidence="1">Cell membrane</location>
        <topology evidence="1">Multi-pass membrane protein</topology>
    </subcellularLocation>
</comment>
<dbReference type="GO" id="GO:0015421">
    <property type="term" value="F:ABC-type oligopeptide transporter activity"/>
    <property type="evidence" value="ECO:0007669"/>
    <property type="project" value="TreeGrafter"/>
</dbReference>
<evidence type="ECO:0000313" key="11">
    <source>
        <dbReference type="Proteomes" id="UP001139559"/>
    </source>
</evidence>
<dbReference type="Pfam" id="PF00664">
    <property type="entry name" value="ABC_membrane"/>
    <property type="match status" value="1"/>
</dbReference>
<dbReference type="InterPro" id="IPR003439">
    <property type="entry name" value="ABC_transporter-like_ATP-bd"/>
</dbReference>
<evidence type="ECO:0000256" key="4">
    <source>
        <dbReference type="ARBA" id="ARBA00022840"/>
    </source>
</evidence>
<evidence type="ECO:0000259" key="9">
    <source>
        <dbReference type="PROSITE" id="PS50929"/>
    </source>
</evidence>
<dbReference type="Proteomes" id="UP001139559">
    <property type="component" value="Unassembled WGS sequence"/>
</dbReference>
<dbReference type="GO" id="GO:0005524">
    <property type="term" value="F:ATP binding"/>
    <property type="evidence" value="ECO:0007669"/>
    <property type="project" value="UniProtKB-KW"/>
</dbReference>
<evidence type="ECO:0000256" key="2">
    <source>
        <dbReference type="ARBA" id="ARBA00022692"/>
    </source>
</evidence>
<organism evidence="10 11">
    <name type="scientific">Vibrio amylolyticus</name>
    <dbReference type="NCBI Taxonomy" id="2847292"/>
    <lineage>
        <taxon>Bacteria</taxon>
        <taxon>Pseudomonadati</taxon>
        <taxon>Pseudomonadota</taxon>
        <taxon>Gammaproteobacteria</taxon>
        <taxon>Vibrionales</taxon>
        <taxon>Vibrionaceae</taxon>
        <taxon>Vibrio</taxon>
    </lineage>
</organism>
<keyword evidence="5 7" id="KW-1133">Transmembrane helix</keyword>
<dbReference type="PROSITE" id="PS50893">
    <property type="entry name" value="ABC_TRANSPORTER_2"/>
    <property type="match status" value="1"/>
</dbReference>
<comment type="caution">
    <text evidence="10">The sequence shown here is derived from an EMBL/GenBank/DDBJ whole genome shotgun (WGS) entry which is preliminary data.</text>
</comment>
<evidence type="ECO:0000256" key="5">
    <source>
        <dbReference type="ARBA" id="ARBA00022989"/>
    </source>
</evidence>
<keyword evidence="11" id="KW-1185">Reference proteome</keyword>
<dbReference type="RefSeq" id="WP_248008575.1">
    <property type="nucleotide sequence ID" value="NZ_JAJHVV010000005.1"/>
</dbReference>
<dbReference type="GO" id="GO:0005886">
    <property type="term" value="C:plasma membrane"/>
    <property type="evidence" value="ECO:0007669"/>
    <property type="project" value="UniProtKB-SubCell"/>
</dbReference>
<keyword evidence="4" id="KW-0067">ATP-binding</keyword>
<evidence type="ECO:0000259" key="8">
    <source>
        <dbReference type="PROSITE" id="PS50893"/>
    </source>
</evidence>
<evidence type="ECO:0000256" key="1">
    <source>
        <dbReference type="ARBA" id="ARBA00004651"/>
    </source>
</evidence>
<feature type="transmembrane region" description="Helical" evidence="7">
    <location>
        <begin position="161"/>
        <end position="180"/>
    </location>
</feature>
<dbReference type="InterPro" id="IPR011527">
    <property type="entry name" value="ABC1_TM_dom"/>
</dbReference>
<keyword evidence="6 7" id="KW-0472">Membrane</keyword>
<name>A0A9X1XIM7_9VIBR</name>
<feature type="transmembrane region" description="Helical" evidence="7">
    <location>
        <begin position="249"/>
        <end position="267"/>
    </location>
</feature>
<dbReference type="InterPro" id="IPR036640">
    <property type="entry name" value="ABC1_TM_sf"/>
</dbReference>
<dbReference type="InterPro" id="IPR017871">
    <property type="entry name" value="ABC_transporter-like_CS"/>
</dbReference>
<dbReference type="SUPFAM" id="SSF52540">
    <property type="entry name" value="P-loop containing nucleoside triphosphate hydrolases"/>
    <property type="match status" value="1"/>
</dbReference>
<dbReference type="EMBL" id="JAJHVV010000005">
    <property type="protein sequence ID" value="MCK6263491.1"/>
    <property type="molecule type" value="Genomic_DNA"/>
</dbReference>
<dbReference type="AlphaFoldDB" id="A0A9X1XIM7"/>
<gene>
    <name evidence="10" type="ORF">KP803_09425</name>
</gene>
<dbReference type="InterPro" id="IPR039421">
    <property type="entry name" value="Type_1_exporter"/>
</dbReference>
<keyword evidence="3" id="KW-0547">Nucleotide-binding</keyword>
<dbReference type="Gene3D" id="1.20.1560.10">
    <property type="entry name" value="ABC transporter type 1, transmembrane domain"/>
    <property type="match status" value="1"/>
</dbReference>
<evidence type="ECO:0000256" key="3">
    <source>
        <dbReference type="ARBA" id="ARBA00022741"/>
    </source>
</evidence>
<dbReference type="NCBIfam" id="TIGR01842">
    <property type="entry name" value="type_I_sec_PrtD"/>
    <property type="match status" value="1"/>
</dbReference>
<feature type="transmembrane region" description="Helical" evidence="7">
    <location>
        <begin position="62"/>
        <end position="82"/>
    </location>
</feature>
<proteinExistence type="predicted"/>
<sequence length="569" mass="62343">MNTAIGTDAKCSETRSYLGTTKGLIFFIFILSAVVNILFLAIPLFSMQVFDRVLSSESKETLAMLVIIALFLITVQASLDWVRGQLMLRYGYSVEQKASEFAFNMSIMSSQHGSSINSQHLSDLKRVKQVITSPSIFALFDAPFTPIFILVMFLMHPQLGYFALGGAGVLLVISLASMFITRKLQNKSSQNVVTFNTLTNDWLKNSEMIQVLGMNNNLSRKWQQESINPTVDRGNADNITRGIHVFSKYIRMLLQIGVLCISVLLVLENEVGAGVLIAASMIMARVLAPIEQAISNWLGWHEGWKSHQRLNQSKIAQEEELISLPKIKGKIQFNDVSLGYNKDEKPLLSALSFTLPAGETLCIVGGSGVGKSSIGKAILGLMEPLSGEIRIDGATANQWQHSEFGRQVGYVSQNSQLLSGTIAQNICRFEDNIDPQDIIQASILAGVHEVILALPNGYQTLVGSLGVQLSGGQQQRIALARALYSKPALLILDEPDSNLDHSGQAALNDFLLQTRKTDTTVITISHRMSILQNSSFCMVIGDGGIQQFGKTDEVLNLSSERKSARGELA</sequence>
<evidence type="ECO:0000256" key="7">
    <source>
        <dbReference type="SAM" id="Phobius"/>
    </source>
</evidence>
<dbReference type="GO" id="GO:0030256">
    <property type="term" value="C:type I protein secretion system complex"/>
    <property type="evidence" value="ECO:0007669"/>
    <property type="project" value="InterPro"/>
</dbReference>
<reference evidence="10" key="1">
    <citation type="submission" date="2021-11" db="EMBL/GenBank/DDBJ databases">
        <title>Vibrio ZSDE26 sp. nov. and Vibrio ZSDZ34 sp. nov., isolated from coastal seawater in Qingdao.</title>
        <authorList>
            <person name="Zhang P."/>
        </authorList>
    </citation>
    <scope>NUCLEOTIDE SEQUENCE</scope>
    <source>
        <strain evidence="10">ZSDE26</strain>
    </source>
</reference>
<evidence type="ECO:0000256" key="6">
    <source>
        <dbReference type="ARBA" id="ARBA00023136"/>
    </source>
</evidence>
<evidence type="ECO:0000313" key="10">
    <source>
        <dbReference type="EMBL" id="MCK6263491.1"/>
    </source>
</evidence>
<dbReference type="Pfam" id="PF00005">
    <property type="entry name" value="ABC_tran"/>
    <property type="match status" value="1"/>
</dbReference>
<dbReference type="SMART" id="SM00382">
    <property type="entry name" value="AAA"/>
    <property type="match status" value="1"/>
</dbReference>
<dbReference type="Gene3D" id="3.40.50.300">
    <property type="entry name" value="P-loop containing nucleotide triphosphate hydrolases"/>
    <property type="match status" value="1"/>
</dbReference>
<dbReference type="GO" id="GO:0016887">
    <property type="term" value="F:ATP hydrolysis activity"/>
    <property type="evidence" value="ECO:0007669"/>
    <property type="project" value="InterPro"/>
</dbReference>
<dbReference type="PROSITE" id="PS00211">
    <property type="entry name" value="ABC_TRANSPORTER_1"/>
    <property type="match status" value="1"/>
</dbReference>
<dbReference type="PROSITE" id="PS50929">
    <property type="entry name" value="ABC_TM1F"/>
    <property type="match status" value="1"/>
</dbReference>
<dbReference type="PANTHER" id="PTHR43394:SF1">
    <property type="entry name" value="ATP-BINDING CASSETTE SUB-FAMILY B MEMBER 10, MITOCHONDRIAL"/>
    <property type="match status" value="1"/>
</dbReference>
<dbReference type="InterPro" id="IPR010128">
    <property type="entry name" value="ATPase_T1SS_PrtD-like"/>
</dbReference>
<feature type="domain" description="ABC transporter" evidence="8">
    <location>
        <begin position="331"/>
        <end position="567"/>
    </location>
</feature>
<feature type="transmembrane region" description="Helical" evidence="7">
    <location>
        <begin position="24"/>
        <end position="50"/>
    </location>
</feature>
<feature type="domain" description="ABC transmembrane type-1" evidence="9">
    <location>
        <begin position="26"/>
        <end position="297"/>
    </location>
</feature>
<dbReference type="InterPro" id="IPR003593">
    <property type="entry name" value="AAA+_ATPase"/>
</dbReference>
<dbReference type="GO" id="GO:0030253">
    <property type="term" value="P:protein secretion by the type I secretion system"/>
    <property type="evidence" value="ECO:0007669"/>
    <property type="project" value="InterPro"/>
</dbReference>
<dbReference type="PANTHER" id="PTHR43394">
    <property type="entry name" value="ATP-DEPENDENT PERMEASE MDL1, MITOCHONDRIAL"/>
    <property type="match status" value="1"/>
</dbReference>
<dbReference type="SUPFAM" id="SSF90123">
    <property type="entry name" value="ABC transporter transmembrane region"/>
    <property type="match status" value="1"/>
</dbReference>
<keyword evidence="2 7" id="KW-0812">Transmembrane</keyword>
<accession>A0A9X1XIM7</accession>
<protein>
    <submittedName>
        <fullName evidence="10">Type I secretion system permease/ATPase</fullName>
    </submittedName>
</protein>